<evidence type="ECO:0000313" key="3">
    <source>
        <dbReference type="Proteomes" id="UP000886595"/>
    </source>
</evidence>
<dbReference type="Proteomes" id="UP000886595">
    <property type="component" value="Unassembled WGS sequence"/>
</dbReference>
<dbReference type="PANTHER" id="PTHR36354:SF2">
    <property type="entry name" value="IMPORT INNER MEMBRANE TRANSLOCASE SUBUNIT"/>
    <property type="match status" value="1"/>
</dbReference>
<comment type="caution">
    <text evidence="2">The sequence shown here is derived from an EMBL/GenBank/DDBJ whole genome shotgun (WGS) entry which is preliminary data.</text>
</comment>
<sequence length="113" mass="12848">MSGGGITFKKFKPTIRSKRCFLLLPYDMKLLAVDIPMASGPDQQLYLIGDEEGYKVGGGLISELRDPVVKAMAATKEFDNLDRIEEEEDAERELQEAERKHREEIEKLEKESS</sequence>
<evidence type="ECO:0000313" key="2">
    <source>
        <dbReference type="EMBL" id="KAG2278312.1"/>
    </source>
</evidence>
<accession>A0A8X7UGY5</accession>
<feature type="region of interest" description="Disordered" evidence="1">
    <location>
        <begin position="82"/>
        <end position="113"/>
    </location>
</feature>
<dbReference type="OrthoDB" id="1094029at2759"/>
<dbReference type="PANTHER" id="PTHR36354">
    <property type="entry name" value="IMPORT INNER MEMBRANE TRANSLOCASE SUBUNIT"/>
    <property type="match status" value="1"/>
</dbReference>
<name>A0A8X7UGY5_BRACI</name>
<proteinExistence type="predicted"/>
<evidence type="ECO:0000256" key="1">
    <source>
        <dbReference type="SAM" id="MobiDB-lite"/>
    </source>
</evidence>
<gene>
    <name evidence="2" type="ORF">Bca52824_060867</name>
</gene>
<reference evidence="2 3" key="1">
    <citation type="submission" date="2020-02" db="EMBL/GenBank/DDBJ databases">
        <authorList>
            <person name="Ma Q."/>
            <person name="Huang Y."/>
            <person name="Song X."/>
            <person name="Pei D."/>
        </authorList>
    </citation>
    <scope>NUCLEOTIDE SEQUENCE [LARGE SCALE GENOMIC DNA]</scope>
    <source>
        <strain evidence="2">Sxm20200214</strain>
        <tissue evidence="2">Leaf</tissue>
    </source>
</reference>
<keyword evidence="3" id="KW-1185">Reference proteome</keyword>
<protein>
    <submittedName>
        <fullName evidence="2">Uncharacterized protein</fullName>
    </submittedName>
</protein>
<dbReference type="EMBL" id="JAAMPC010000012">
    <property type="protein sequence ID" value="KAG2278312.1"/>
    <property type="molecule type" value="Genomic_DNA"/>
</dbReference>
<organism evidence="2 3">
    <name type="scientific">Brassica carinata</name>
    <name type="common">Ethiopian mustard</name>
    <name type="synonym">Abyssinian cabbage</name>
    <dbReference type="NCBI Taxonomy" id="52824"/>
    <lineage>
        <taxon>Eukaryota</taxon>
        <taxon>Viridiplantae</taxon>
        <taxon>Streptophyta</taxon>
        <taxon>Embryophyta</taxon>
        <taxon>Tracheophyta</taxon>
        <taxon>Spermatophyta</taxon>
        <taxon>Magnoliopsida</taxon>
        <taxon>eudicotyledons</taxon>
        <taxon>Gunneridae</taxon>
        <taxon>Pentapetalae</taxon>
        <taxon>rosids</taxon>
        <taxon>malvids</taxon>
        <taxon>Brassicales</taxon>
        <taxon>Brassicaceae</taxon>
        <taxon>Brassiceae</taxon>
        <taxon>Brassica</taxon>
    </lineage>
</organism>
<feature type="compositionally biased region" description="Basic and acidic residues" evidence="1">
    <location>
        <begin position="92"/>
        <end position="113"/>
    </location>
</feature>
<dbReference type="AlphaFoldDB" id="A0A8X7UGY5"/>